<dbReference type="OrthoDB" id="65739at2"/>
<feature type="transmembrane region" description="Helical" evidence="4">
    <location>
        <begin position="54"/>
        <end position="74"/>
    </location>
</feature>
<keyword evidence="7" id="KW-1185">Reference proteome</keyword>
<reference evidence="6 7" key="1">
    <citation type="journal article" date="2014" name="Antonie Van Leeuwenhoek">
        <title>Hyphomonas beringensis sp. nov. and Hyphomonas chukchiensis sp. nov., isolated from surface seawater of the Bering Sea and Chukchi Sea.</title>
        <authorList>
            <person name="Li C."/>
            <person name="Lai Q."/>
            <person name="Li G."/>
            <person name="Dong C."/>
            <person name="Wang J."/>
            <person name="Liao Y."/>
            <person name="Shao Z."/>
        </authorList>
    </citation>
    <scope>NUCLEOTIDE SEQUENCE [LARGE SCALE GENOMIC DNA]</scope>
    <source>
        <strain evidence="6 7">SCH89</strain>
    </source>
</reference>
<feature type="transmembrane region" description="Helical" evidence="4">
    <location>
        <begin position="304"/>
        <end position="322"/>
    </location>
</feature>
<sequence>MTHTDDSPEGVSRPDRRGAFFLLFFSLMAIGAGNTMLIAAVLPPMTRELNLPDWMAGSIFALSAFWWSVTSPFWGKRSNRWGRRPVAALGLAGYGLSMTLLLIFGWLSLNHYITGTLLVFSCLALSRTMFGLLGSGTNPAAQAYVADRTSPAERQSEIAFITSGFSVGTVVGPAFAAALVATAGLLSPLAVTAVIAFTMSALIWFRLPEQREPVTDATQFDDETGARGLWRSGSVLPFLIFAVCLSLTTGILTQVFVFTVMDRMGVSGREAAQFTGPAFTVGALAVLLAQLVLIPRIKMRNKTLMMVGCVPLFVGAIILVFARDYASLILAQFCIGLGQGLARPGFSSGASLAVSPQLQGNVAGLVISANGMGFIITPFFGLFIYEYVNPQLPFVFCAGLLAFMVLFARFGLKDGVGEYTE</sequence>
<protein>
    <submittedName>
        <fullName evidence="6">Drug:H+ antiporter-1 family protein</fullName>
    </submittedName>
</protein>
<dbReference type="PATRIC" id="fig|1280953.3.peg.1167"/>
<keyword evidence="2 4" id="KW-1133">Transmembrane helix</keyword>
<evidence type="ECO:0000313" key="7">
    <source>
        <dbReference type="Proteomes" id="UP000024942"/>
    </source>
</evidence>
<dbReference type="PANTHER" id="PTHR23546">
    <property type="entry name" value="TRANSPORT PROTEIN"/>
    <property type="match status" value="1"/>
</dbReference>
<dbReference type="STRING" id="1280953.HOC_05793"/>
<feature type="transmembrane region" description="Helical" evidence="4">
    <location>
        <begin position="86"/>
        <end position="106"/>
    </location>
</feature>
<feature type="transmembrane region" description="Helical" evidence="4">
    <location>
        <begin position="278"/>
        <end position="297"/>
    </location>
</feature>
<evidence type="ECO:0000313" key="6">
    <source>
        <dbReference type="EMBL" id="KDA03370.1"/>
    </source>
</evidence>
<feature type="transmembrane region" description="Helical" evidence="4">
    <location>
        <begin position="112"/>
        <end position="133"/>
    </location>
</feature>
<dbReference type="RefSeq" id="WP_035536648.1">
    <property type="nucleotide sequence ID" value="NZ_ARYL01000006.1"/>
</dbReference>
<evidence type="ECO:0000256" key="3">
    <source>
        <dbReference type="ARBA" id="ARBA00023136"/>
    </source>
</evidence>
<evidence type="ECO:0000259" key="5">
    <source>
        <dbReference type="PROSITE" id="PS50850"/>
    </source>
</evidence>
<dbReference type="Proteomes" id="UP000024942">
    <property type="component" value="Unassembled WGS sequence"/>
</dbReference>
<feature type="transmembrane region" description="Helical" evidence="4">
    <location>
        <begin position="158"/>
        <end position="179"/>
    </location>
</feature>
<gene>
    <name evidence="6" type="ORF">HOC_05793</name>
</gene>
<comment type="caution">
    <text evidence="6">The sequence shown here is derived from an EMBL/GenBank/DDBJ whole genome shotgun (WGS) entry which is preliminary data.</text>
</comment>
<dbReference type="Pfam" id="PF07690">
    <property type="entry name" value="MFS_1"/>
    <property type="match status" value="1"/>
</dbReference>
<evidence type="ECO:0000256" key="2">
    <source>
        <dbReference type="ARBA" id="ARBA00022989"/>
    </source>
</evidence>
<dbReference type="InterPro" id="IPR011701">
    <property type="entry name" value="MFS"/>
</dbReference>
<organism evidence="6 7">
    <name type="scientific">Hyphomonas oceanitis SCH89</name>
    <dbReference type="NCBI Taxonomy" id="1280953"/>
    <lineage>
        <taxon>Bacteria</taxon>
        <taxon>Pseudomonadati</taxon>
        <taxon>Pseudomonadota</taxon>
        <taxon>Alphaproteobacteria</taxon>
        <taxon>Hyphomonadales</taxon>
        <taxon>Hyphomonadaceae</taxon>
        <taxon>Hyphomonas</taxon>
    </lineage>
</organism>
<dbReference type="PROSITE" id="PS50850">
    <property type="entry name" value="MFS"/>
    <property type="match status" value="1"/>
</dbReference>
<dbReference type="GO" id="GO:0022857">
    <property type="term" value="F:transmembrane transporter activity"/>
    <property type="evidence" value="ECO:0007669"/>
    <property type="project" value="InterPro"/>
</dbReference>
<dbReference type="InterPro" id="IPR036259">
    <property type="entry name" value="MFS_trans_sf"/>
</dbReference>
<feature type="domain" description="Major facilitator superfamily (MFS) profile" evidence="5">
    <location>
        <begin position="19"/>
        <end position="416"/>
    </location>
</feature>
<dbReference type="EMBL" id="ARYL01000006">
    <property type="protein sequence ID" value="KDA03370.1"/>
    <property type="molecule type" value="Genomic_DNA"/>
</dbReference>
<proteinExistence type="predicted"/>
<feature type="transmembrane region" description="Helical" evidence="4">
    <location>
        <begin position="392"/>
        <end position="412"/>
    </location>
</feature>
<feature type="transmembrane region" description="Helical" evidence="4">
    <location>
        <begin position="362"/>
        <end position="385"/>
    </location>
</feature>
<dbReference type="PANTHER" id="PTHR23546:SF1">
    <property type="entry name" value="MEMBRANE PROTEIN"/>
    <property type="match status" value="1"/>
</dbReference>
<dbReference type="eggNOG" id="COG2814">
    <property type="taxonomic scope" value="Bacteria"/>
</dbReference>
<name>A0A059GA01_9PROT</name>
<evidence type="ECO:0000256" key="1">
    <source>
        <dbReference type="ARBA" id="ARBA00022692"/>
    </source>
</evidence>
<dbReference type="AlphaFoldDB" id="A0A059GA01"/>
<dbReference type="SUPFAM" id="SSF103473">
    <property type="entry name" value="MFS general substrate transporter"/>
    <property type="match status" value="1"/>
</dbReference>
<feature type="transmembrane region" description="Helical" evidence="4">
    <location>
        <begin position="235"/>
        <end position="258"/>
    </location>
</feature>
<feature type="transmembrane region" description="Helical" evidence="4">
    <location>
        <begin position="20"/>
        <end position="42"/>
    </location>
</feature>
<accession>A0A059GA01</accession>
<keyword evidence="3 4" id="KW-0472">Membrane</keyword>
<evidence type="ECO:0000256" key="4">
    <source>
        <dbReference type="SAM" id="Phobius"/>
    </source>
</evidence>
<feature type="transmembrane region" description="Helical" evidence="4">
    <location>
        <begin position="185"/>
        <end position="205"/>
    </location>
</feature>
<keyword evidence="1 4" id="KW-0812">Transmembrane</keyword>
<dbReference type="InterPro" id="IPR020846">
    <property type="entry name" value="MFS_dom"/>
</dbReference>
<dbReference type="Gene3D" id="1.20.1250.20">
    <property type="entry name" value="MFS general substrate transporter like domains"/>
    <property type="match status" value="1"/>
</dbReference>